<dbReference type="PANTHER" id="PTHR39434">
    <property type="match status" value="1"/>
</dbReference>
<dbReference type="EMBL" id="SLUP01000005">
    <property type="protein sequence ID" value="TCL65350.1"/>
    <property type="molecule type" value="Genomic_DNA"/>
</dbReference>
<dbReference type="OrthoDB" id="793940at2"/>
<accession>A0A4R1RHX5</accession>
<gene>
    <name evidence="1" type="ORF">EV196_1053</name>
</gene>
<dbReference type="InterPro" id="IPR029068">
    <property type="entry name" value="Glyas_Bleomycin-R_OHBP_Dase"/>
</dbReference>
<dbReference type="RefSeq" id="WP_132217776.1">
    <property type="nucleotide sequence ID" value="NZ_OX156936.1"/>
</dbReference>
<dbReference type="AlphaFoldDB" id="A0A4R1RHX5"/>
<evidence type="ECO:0000313" key="1">
    <source>
        <dbReference type="EMBL" id="TCL65350.1"/>
    </source>
</evidence>
<dbReference type="Proteomes" id="UP000295455">
    <property type="component" value="Unassembled WGS sequence"/>
</dbReference>
<evidence type="ECO:0000313" key="2">
    <source>
        <dbReference type="Proteomes" id="UP000295455"/>
    </source>
</evidence>
<sequence length="137" mass="15877">MGASFHMSLPCLSIKSTENFYVENMGASLGRKTQSWVDINLFGNQITFIKAEKFNFNSPNYVFEGKILPSFHFGVIVELKDWERIYETCKQQKLDLVTDSKFLEGKTGEHVSFFVKDPNDYMVEFKSFKNSESVFKK</sequence>
<dbReference type="Gene3D" id="3.10.180.10">
    <property type="entry name" value="2,3-Dihydroxybiphenyl 1,2-Dioxygenase, domain 1"/>
    <property type="match status" value="1"/>
</dbReference>
<dbReference type="SUPFAM" id="SSF54593">
    <property type="entry name" value="Glyoxalase/Bleomycin resistance protein/Dihydroxybiphenyl dioxygenase"/>
    <property type="match status" value="1"/>
</dbReference>
<keyword evidence="2" id="KW-1185">Reference proteome</keyword>
<protein>
    <recommendedName>
        <fullName evidence="3">VOC domain-containing protein</fullName>
    </recommendedName>
</protein>
<evidence type="ECO:0008006" key="3">
    <source>
        <dbReference type="Google" id="ProtNLM"/>
    </source>
</evidence>
<dbReference type="PANTHER" id="PTHR39434:SF1">
    <property type="entry name" value="VOC DOMAIN-CONTAINING PROTEIN"/>
    <property type="match status" value="1"/>
</dbReference>
<comment type="caution">
    <text evidence="1">The sequence shown here is derived from an EMBL/GenBank/DDBJ whole genome shotgun (WGS) entry which is preliminary data.</text>
</comment>
<proteinExistence type="predicted"/>
<reference evidence="1 2" key="1">
    <citation type="submission" date="2019-03" db="EMBL/GenBank/DDBJ databases">
        <title>Genomic Encyclopedia of Type Strains, Phase IV (KMG-IV): sequencing the most valuable type-strain genomes for metagenomic binning, comparative biology and taxonomic classification.</title>
        <authorList>
            <person name="Goeker M."/>
        </authorList>
    </citation>
    <scope>NUCLEOTIDE SEQUENCE [LARGE SCALE GENOMIC DNA]</scope>
    <source>
        <strain evidence="1 2">DSM 18792</strain>
    </source>
</reference>
<name>A0A4R1RHX5_9FLAO</name>
<organism evidence="1 2">
    <name type="scientific">Mariniflexile fucanivorans</name>
    <dbReference type="NCBI Taxonomy" id="264023"/>
    <lineage>
        <taxon>Bacteria</taxon>
        <taxon>Pseudomonadati</taxon>
        <taxon>Bacteroidota</taxon>
        <taxon>Flavobacteriia</taxon>
        <taxon>Flavobacteriales</taxon>
        <taxon>Flavobacteriaceae</taxon>
        <taxon>Mariniflexile</taxon>
    </lineage>
</organism>